<name>A0A183F094_9BILA</name>
<dbReference type="AlphaFoldDB" id="A0A183F094"/>
<sequence length="86" mass="10421">LTHRMQWLRDQVRAHVARQAVLRIATLWSELTFRRRFAERQQHAANDEPEDHIQRDVEDMDQDDNAGYDENGQGWRRRLEEGEEHK</sequence>
<feature type="compositionally biased region" description="Basic and acidic residues" evidence="1">
    <location>
        <begin position="77"/>
        <end position="86"/>
    </location>
</feature>
<reference evidence="2" key="1">
    <citation type="submission" date="2016-06" db="UniProtKB">
        <authorList>
            <consortium name="WormBaseParasite"/>
        </authorList>
    </citation>
    <scope>IDENTIFICATION</scope>
</reference>
<dbReference type="WBParaSite" id="GPUH_0002666501-mRNA-1">
    <property type="protein sequence ID" value="GPUH_0002666501-mRNA-1"/>
    <property type="gene ID" value="GPUH_0002666501"/>
</dbReference>
<feature type="region of interest" description="Disordered" evidence="1">
    <location>
        <begin position="41"/>
        <end position="86"/>
    </location>
</feature>
<organism evidence="2">
    <name type="scientific">Gongylonema pulchrum</name>
    <dbReference type="NCBI Taxonomy" id="637853"/>
    <lineage>
        <taxon>Eukaryota</taxon>
        <taxon>Metazoa</taxon>
        <taxon>Ecdysozoa</taxon>
        <taxon>Nematoda</taxon>
        <taxon>Chromadorea</taxon>
        <taxon>Rhabditida</taxon>
        <taxon>Spirurina</taxon>
        <taxon>Spiruromorpha</taxon>
        <taxon>Spiruroidea</taxon>
        <taxon>Gongylonematidae</taxon>
        <taxon>Gongylonema</taxon>
    </lineage>
</organism>
<accession>A0A183F094</accession>
<proteinExistence type="predicted"/>
<feature type="compositionally biased region" description="Acidic residues" evidence="1">
    <location>
        <begin position="58"/>
        <end position="67"/>
    </location>
</feature>
<evidence type="ECO:0000313" key="2">
    <source>
        <dbReference type="WBParaSite" id="GPUH_0002666501-mRNA-1"/>
    </source>
</evidence>
<protein>
    <submittedName>
        <fullName evidence="2">CaATP_NAI domain-containing protein</fullName>
    </submittedName>
</protein>
<feature type="compositionally biased region" description="Basic and acidic residues" evidence="1">
    <location>
        <begin position="41"/>
        <end position="57"/>
    </location>
</feature>
<evidence type="ECO:0000256" key="1">
    <source>
        <dbReference type="SAM" id="MobiDB-lite"/>
    </source>
</evidence>